<comment type="caution">
    <text evidence="1">The sequence shown here is derived from an EMBL/GenBank/DDBJ whole genome shotgun (WGS) entry which is preliminary data.</text>
</comment>
<proteinExistence type="predicted"/>
<organism evidence="1 2">
    <name type="scientific">Gottfriedia luciferensis</name>
    <dbReference type="NCBI Taxonomy" id="178774"/>
    <lineage>
        <taxon>Bacteria</taxon>
        <taxon>Bacillati</taxon>
        <taxon>Bacillota</taxon>
        <taxon>Bacilli</taxon>
        <taxon>Bacillales</taxon>
        <taxon>Bacillaceae</taxon>
        <taxon>Gottfriedia</taxon>
    </lineage>
</organism>
<reference evidence="1 2" key="1">
    <citation type="submission" date="2016-07" db="EMBL/GenBank/DDBJ databases">
        <authorList>
            <person name="Townsley L."/>
            <person name="Shank E.A."/>
        </authorList>
    </citation>
    <scope>NUCLEOTIDE SEQUENCE [LARGE SCALE GENOMIC DNA]</scope>
    <source>
        <strain evidence="1 2">CH01</strain>
    </source>
</reference>
<keyword evidence="2" id="KW-1185">Reference proteome</keyword>
<evidence type="ECO:0000313" key="2">
    <source>
        <dbReference type="Proteomes" id="UP000094580"/>
    </source>
</evidence>
<sequence length="257" mass="30011">MKKILLVLLFVIGFILALVIKQVFFTGLKLEHSKYIYNATFMYNKSEENYLPVSVQTVKVAKKSVDDLLGTNNKDIDIFILNEKKFEKVAYQDLIAGFYDEEKNAIYLRTSKPNLPIYFENTLAHEYTHFRLIQVLKSNDIISSKLPFWFHEGFATYVGEKIQTQWGENVDKSEFPLISFEQLNTHEQWDKVGGPYQQSYFAIEEIVERSGKEGVLNILNEMKNGEEFYSALQHVTNLTMVEFENQIRLRIKQYGNS</sequence>
<dbReference type="RefSeq" id="WP_069034295.1">
    <property type="nucleotide sequence ID" value="NZ_MDKC01000023.1"/>
</dbReference>
<evidence type="ECO:0000313" key="1">
    <source>
        <dbReference type="EMBL" id="ODG91535.1"/>
    </source>
</evidence>
<accession>A0ABX2ZP66</accession>
<evidence type="ECO:0008006" key="3">
    <source>
        <dbReference type="Google" id="ProtNLM"/>
    </source>
</evidence>
<name>A0ABX2ZP66_9BACI</name>
<gene>
    <name evidence="1" type="ORF">BED47_07740</name>
</gene>
<dbReference type="Proteomes" id="UP000094580">
    <property type="component" value="Unassembled WGS sequence"/>
</dbReference>
<dbReference type="EMBL" id="MDKC01000023">
    <property type="protein sequence ID" value="ODG91535.1"/>
    <property type="molecule type" value="Genomic_DNA"/>
</dbReference>
<protein>
    <recommendedName>
        <fullName evidence="3">Peptidase MA-like domain-containing protein</fullName>
    </recommendedName>
</protein>